<dbReference type="eggNOG" id="arCOG06113">
    <property type="taxonomic scope" value="Archaea"/>
</dbReference>
<evidence type="ECO:0008006" key="3">
    <source>
        <dbReference type="Google" id="ProtNLM"/>
    </source>
</evidence>
<dbReference type="RefSeq" id="WP_015591596.1">
    <property type="nucleotide sequence ID" value="NC_021169.1"/>
</dbReference>
<name>N0BNU6_9EURY</name>
<proteinExistence type="predicted"/>
<evidence type="ECO:0000313" key="1">
    <source>
        <dbReference type="EMBL" id="AGK62000.1"/>
    </source>
</evidence>
<protein>
    <recommendedName>
        <fullName evidence="3">TFIIB-type domain-containing protein</fullName>
    </recommendedName>
</protein>
<dbReference type="STRING" id="387631.Asulf_02036"/>
<accession>N0BNU6</accession>
<sequence length="60" mass="6929">MKKFLVCPVCNSKDVEPDTGGYTGKYHCKNCGYIGSFILKMDEGEYNELMERERKEKSDL</sequence>
<dbReference type="KEGG" id="ast:Asulf_02036"/>
<organism evidence="1 2">
    <name type="scientific">Archaeoglobus sulfaticallidus PM70-1</name>
    <dbReference type="NCBI Taxonomy" id="387631"/>
    <lineage>
        <taxon>Archaea</taxon>
        <taxon>Methanobacteriati</taxon>
        <taxon>Methanobacteriota</taxon>
        <taxon>Archaeoglobi</taxon>
        <taxon>Archaeoglobales</taxon>
        <taxon>Archaeoglobaceae</taxon>
        <taxon>Archaeoglobus</taxon>
    </lineage>
</organism>
<dbReference type="Proteomes" id="UP000013307">
    <property type="component" value="Chromosome"/>
</dbReference>
<dbReference type="HOGENOM" id="CLU_193439_0_0_2"/>
<evidence type="ECO:0000313" key="2">
    <source>
        <dbReference type="Proteomes" id="UP000013307"/>
    </source>
</evidence>
<dbReference type="EMBL" id="CP005290">
    <property type="protein sequence ID" value="AGK62000.1"/>
    <property type="molecule type" value="Genomic_DNA"/>
</dbReference>
<dbReference type="OrthoDB" id="70849at2157"/>
<dbReference type="GeneID" id="15393671"/>
<gene>
    <name evidence="1" type="ORF">Asulf_02036</name>
</gene>
<dbReference type="SUPFAM" id="SSF57783">
    <property type="entry name" value="Zinc beta-ribbon"/>
    <property type="match status" value="1"/>
</dbReference>
<dbReference type="AlphaFoldDB" id="N0BNU6"/>
<keyword evidence="2" id="KW-1185">Reference proteome</keyword>
<reference evidence="1 2" key="1">
    <citation type="journal article" date="2013" name="Genome Announc.">
        <title>Complete Genome Sequence of the Thermophilic and Facultatively Chemolithoautotrophic Sulfate Reducer Archaeoglobus sulfaticallidus Strain PM70-1T.</title>
        <authorList>
            <person name="Stokke R."/>
            <person name="Hocking W.P."/>
            <person name="Steinsbu B.O."/>
            <person name="Steen I.H."/>
        </authorList>
    </citation>
    <scope>NUCLEOTIDE SEQUENCE [LARGE SCALE GENOMIC DNA]</scope>
    <source>
        <strain evidence="1">PM70-1</strain>
    </source>
</reference>